<evidence type="ECO:0000313" key="3">
    <source>
        <dbReference type="EMBL" id="CAI2372270.1"/>
    </source>
</evidence>
<feature type="region of interest" description="Disordered" evidence="1">
    <location>
        <begin position="314"/>
        <end position="335"/>
    </location>
</feature>
<dbReference type="Proteomes" id="UP001295684">
    <property type="component" value="Unassembled WGS sequence"/>
</dbReference>
<keyword evidence="4" id="KW-1185">Reference proteome</keyword>
<dbReference type="EMBL" id="CAMPGE010013542">
    <property type="protein sequence ID" value="CAI2372270.1"/>
    <property type="molecule type" value="Genomic_DNA"/>
</dbReference>
<keyword evidence="2" id="KW-1133">Transmembrane helix</keyword>
<name>A0AAD1UUQ2_EUPCR</name>
<protein>
    <submittedName>
        <fullName evidence="3">Uncharacterized protein</fullName>
    </submittedName>
</protein>
<feature type="compositionally biased region" description="Basic and acidic residues" evidence="1">
    <location>
        <begin position="314"/>
        <end position="327"/>
    </location>
</feature>
<feature type="transmembrane region" description="Helical" evidence="2">
    <location>
        <begin position="123"/>
        <end position="148"/>
    </location>
</feature>
<feature type="transmembrane region" description="Helical" evidence="2">
    <location>
        <begin position="168"/>
        <end position="192"/>
    </location>
</feature>
<feature type="transmembrane region" description="Helical" evidence="2">
    <location>
        <begin position="81"/>
        <end position="103"/>
    </location>
</feature>
<feature type="transmembrane region" description="Helical" evidence="2">
    <location>
        <begin position="213"/>
        <end position="238"/>
    </location>
</feature>
<keyword evidence="2" id="KW-0472">Membrane</keyword>
<feature type="transmembrane region" description="Helical" evidence="2">
    <location>
        <begin position="6"/>
        <end position="24"/>
    </location>
</feature>
<reference evidence="3" key="1">
    <citation type="submission" date="2023-07" db="EMBL/GenBank/DDBJ databases">
        <authorList>
            <consortium name="AG Swart"/>
            <person name="Singh M."/>
            <person name="Singh A."/>
            <person name="Seah K."/>
            <person name="Emmerich C."/>
        </authorList>
    </citation>
    <scope>NUCLEOTIDE SEQUENCE</scope>
    <source>
        <strain evidence="3">DP1</strain>
    </source>
</reference>
<comment type="caution">
    <text evidence="3">The sequence shown here is derived from an EMBL/GenBank/DDBJ whole genome shotgun (WGS) entry which is preliminary data.</text>
</comment>
<feature type="transmembrane region" description="Helical" evidence="2">
    <location>
        <begin position="44"/>
        <end position="61"/>
    </location>
</feature>
<evidence type="ECO:0000256" key="1">
    <source>
        <dbReference type="SAM" id="MobiDB-lite"/>
    </source>
</evidence>
<gene>
    <name evidence="3" type="ORF">ECRASSUSDP1_LOCUS13598</name>
</gene>
<accession>A0AAD1UUQ2</accession>
<organism evidence="3 4">
    <name type="scientific">Euplotes crassus</name>
    <dbReference type="NCBI Taxonomy" id="5936"/>
    <lineage>
        <taxon>Eukaryota</taxon>
        <taxon>Sar</taxon>
        <taxon>Alveolata</taxon>
        <taxon>Ciliophora</taxon>
        <taxon>Intramacronucleata</taxon>
        <taxon>Spirotrichea</taxon>
        <taxon>Hypotrichia</taxon>
        <taxon>Euplotida</taxon>
        <taxon>Euplotidae</taxon>
        <taxon>Moneuplotes</taxon>
    </lineage>
</organism>
<sequence>MNWWLNSFIYIMAIPTALLLMNTLYRTYKELRESYFDLFRLSQYLFLLVYLTAWMIFYFTITFDVDIKVYEIAVWIASGTNIAYIVVNLLLWVLVIVHLSNLVKLDKGQKFIKNRKKVIRIEIFSILIALMIFFMVLTVNGISAFYAIRKENGTQDLEEEDDKNEHFIIIDIISCVLSITLYLIFMSSELYLIIKLMKLVKKYCHYDKQYSKFFPWLAGSNIIYYWFQLATFITMLATQTTYCDLSRVDKDSTGMSRGVKVMLFVFNNNLPLAYAYLNIKNVSFKTYVANILPGIGKPYLCPSKISLFIVPSCRDDPDSDEERKEESGMSGINHSNTQSYILSEDLPLLDHEGISSVENIVSNHVLNHRSGHNNSYFQLD</sequence>
<proteinExistence type="predicted"/>
<feature type="transmembrane region" description="Helical" evidence="2">
    <location>
        <begin position="258"/>
        <end position="277"/>
    </location>
</feature>
<evidence type="ECO:0000313" key="4">
    <source>
        <dbReference type="Proteomes" id="UP001295684"/>
    </source>
</evidence>
<evidence type="ECO:0000256" key="2">
    <source>
        <dbReference type="SAM" id="Phobius"/>
    </source>
</evidence>
<dbReference type="AlphaFoldDB" id="A0AAD1UUQ2"/>
<keyword evidence="2" id="KW-0812">Transmembrane</keyword>